<dbReference type="EMBL" id="JBFOLJ010000004">
    <property type="protein sequence ID" value="KAL2547184.1"/>
    <property type="molecule type" value="Genomic_DNA"/>
</dbReference>
<dbReference type="Pfam" id="PF18473">
    <property type="entry name" value="Urease_linker"/>
    <property type="match status" value="1"/>
</dbReference>
<evidence type="ECO:0000256" key="3">
    <source>
        <dbReference type="ARBA" id="ARBA00022801"/>
    </source>
</evidence>
<dbReference type="EC" id="3.5.1.5" evidence="2"/>
<name>A0ABD1WG22_9LAMI</name>
<evidence type="ECO:0000256" key="1">
    <source>
        <dbReference type="ARBA" id="ARBA00004897"/>
    </source>
</evidence>
<comment type="caution">
    <text evidence="7">The sequence shown here is derived from an EMBL/GenBank/DDBJ whole genome shotgun (WGS) entry which is preliminary data.</text>
</comment>
<dbReference type="SUPFAM" id="SSF54111">
    <property type="entry name" value="Urease, gamma-subunit"/>
    <property type="match status" value="1"/>
</dbReference>
<dbReference type="Gene3D" id="3.30.280.10">
    <property type="entry name" value="Urease, gamma-like subunit"/>
    <property type="match status" value="1"/>
</dbReference>
<dbReference type="InterPro" id="IPR050112">
    <property type="entry name" value="Urease_alpha_subunit"/>
</dbReference>
<keyword evidence="3" id="KW-0378">Hydrolase</keyword>
<proteinExistence type="inferred from homology"/>
<comment type="subunit">
    <text evidence="4">Homohexamer. Other oligomeric forms may exist depending on pH and presence of salts.</text>
</comment>
<dbReference type="InterPro" id="IPR002026">
    <property type="entry name" value="Urease_gamma/gamma-beta_su"/>
</dbReference>
<reference evidence="8" key="1">
    <citation type="submission" date="2024-07" db="EMBL/GenBank/DDBJ databases">
        <title>Two chromosome-level genome assemblies of Korean endemic species Abeliophyllum distichum and Forsythia ovata (Oleaceae).</title>
        <authorList>
            <person name="Jang H."/>
        </authorList>
    </citation>
    <scope>NUCLEOTIDE SEQUENCE [LARGE SCALE GENOMIC DNA]</scope>
</reference>
<dbReference type="HAMAP" id="MF_01954">
    <property type="entry name" value="Urease_beta"/>
    <property type="match status" value="1"/>
</dbReference>
<evidence type="ECO:0000256" key="4">
    <source>
        <dbReference type="ARBA" id="ARBA00046803"/>
    </source>
</evidence>
<dbReference type="Gene3D" id="2.10.150.10">
    <property type="entry name" value="Urease, beta subunit"/>
    <property type="match status" value="1"/>
</dbReference>
<evidence type="ECO:0000313" key="8">
    <source>
        <dbReference type="Proteomes" id="UP001604277"/>
    </source>
</evidence>
<evidence type="ECO:0000313" key="6">
    <source>
        <dbReference type="EMBL" id="KAL2547184.1"/>
    </source>
</evidence>
<gene>
    <name evidence="6" type="ORF">Fot_16417</name>
    <name evidence="7" type="ORF">Fot_16558</name>
</gene>
<dbReference type="InterPro" id="IPR036463">
    <property type="entry name" value="Urease_gamma_sf"/>
</dbReference>
<dbReference type="SUPFAM" id="SSF51278">
    <property type="entry name" value="Urease, beta-subunit"/>
    <property type="match status" value="1"/>
</dbReference>
<dbReference type="Pfam" id="PF00699">
    <property type="entry name" value="Urease_beta"/>
    <property type="match status" value="1"/>
</dbReference>
<dbReference type="Proteomes" id="UP001604277">
    <property type="component" value="Unassembled WGS sequence"/>
</dbReference>
<sequence length="234" mass="25728">MKLTPREIEKLMLHNAGYLAQKRLARGLRLNYTEAVALIATQILEFVHDGDKSVADLMDLGRQFLGRAECFRLAVPSLDKFPTVEDCKVPGEIICGSGLITLNYGRKAILLKVANTGDRPIQVGSHYHFIEVNPFLVFDRRRAYGMRLNILAGTATRFEPGDAKSVTLVRIGGKQVIRGGNGIVDGPVDDAKITSVMEAVHEGGFGVVEETNARLGSFYFSLLSREQNTLFGFA</sequence>
<evidence type="ECO:0000256" key="2">
    <source>
        <dbReference type="ARBA" id="ARBA00012934"/>
    </source>
</evidence>
<dbReference type="PANTHER" id="PTHR43440">
    <property type="entry name" value="UREASE"/>
    <property type="match status" value="1"/>
</dbReference>
<protein>
    <recommendedName>
        <fullName evidence="2">urease</fullName>
        <ecNumber evidence="2">3.5.1.5</ecNumber>
    </recommendedName>
</protein>
<dbReference type="GO" id="GO:0009039">
    <property type="term" value="F:urease activity"/>
    <property type="evidence" value="ECO:0007669"/>
    <property type="project" value="UniProtKB-EC"/>
</dbReference>
<dbReference type="InterPro" id="IPR036461">
    <property type="entry name" value="Urease_betasu_sf"/>
</dbReference>
<dbReference type="AlphaFoldDB" id="A0ABD1WG22"/>
<dbReference type="PANTHER" id="PTHR43440:SF1">
    <property type="entry name" value="UREASE"/>
    <property type="match status" value="1"/>
</dbReference>
<dbReference type="InterPro" id="IPR040881">
    <property type="entry name" value="Urease_linker"/>
</dbReference>
<keyword evidence="8" id="KW-1185">Reference proteome</keyword>
<dbReference type="NCBIfam" id="NF009682">
    <property type="entry name" value="PRK13203.1"/>
    <property type="match status" value="1"/>
</dbReference>
<reference evidence="7" key="2">
    <citation type="submission" date="2024-07" db="EMBL/GenBank/DDBJ databases">
        <title>Two chromosome-level genome assemblies of Korean endemic species Abeliophyllum distichum and Forsythia ovata (Oleaceae).</title>
        <authorList>
            <person name="Mun J.H."/>
        </authorList>
    </citation>
    <scope>NUCLEOTIDE SEQUENCE</scope>
    <source>
        <strain evidence="7">KNKB202402200001</strain>
        <tissue evidence="7">Leaf</tissue>
    </source>
</reference>
<dbReference type="Pfam" id="PF00547">
    <property type="entry name" value="Urease_gamma"/>
    <property type="match status" value="1"/>
</dbReference>
<evidence type="ECO:0000313" key="7">
    <source>
        <dbReference type="EMBL" id="KAL2547325.1"/>
    </source>
</evidence>
<accession>A0ABD1WG22</accession>
<dbReference type="CDD" id="cd00407">
    <property type="entry name" value="Urease_beta"/>
    <property type="match status" value="1"/>
</dbReference>
<dbReference type="InterPro" id="IPR002019">
    <property type="entry name" value="Urease_beta-like"/>
</dbReference>
<evidence type="ECO:0000259" key="5">
    <source>
        <dbReference type="Pfam" id="PF18473"/>
    </source>
</evidence>
<dbReference type="EMBL" id="JBFOLJ010000004">
    <property type="protein sequence ID" value="KAL2547325.1"/>
    <property type="molecule type" value="Genomic_DNA"/>
</dbReference>
<organism evidence="7 8">
    <name type="scientific">Forsythia ovata</name>
    <dbReference type="NCBI Taxonomy" id="205694"/>
    <lineage>
        <taxon>Eukaryota</taxon>
        <taxon>Viridiplantae</taxon>
        <taxon>Streptophyta</taxon>
        <taxon>Embryophyta</taxon>
        <taxon>Tracheophyta</taxon>
        <taxon>Spermatophyta</taxon>
        <taxon>Magnoliopsida</taxon>
        <taxon>eudicotyledons</taxon>
        <taxon>Gunneridae</taxon>
        <taxon>Pentapetalae</taxon>
        <taxon>asterids</taxon>
        <taxon>lamiids</taxon>
        <taxon>Lamiales</taxon>
        <taxon>Oleaceae</taxon>
        <taxon>Forsythieae</taxon>
        <taxon>Forsythia</taxon>
    </lineage>
</organism>
<comment type="pathway">
    <text evidence="1">Nitrogen metabolism; urea degradation; CO(2) and NH(3) from urea (urease route): step 1/1.</text>
</comment>
<dbReference type="NCBIfam" id="TIGR00192">
    <property type="entry name" value="urease_beta"/>
    <property type="match status" value="1"/>
</dbReference>
<dbReference type="CDD" id="cd00390">
    <property type="entry name" value="Urease_gamma"/>
    <property type="match status" value="1"/>
</dbReference>
<feature type="domain" description="Urease subunit beta-alpha linker" evidence="5">
    <location>
        <begin position="188"/>
        <end position="216"/>
    </location>
</feature>